<dbReference type="EMBL" id="JAJEKE010000001">
    <property type="protein sequence ID" value="MCQ1528433.1"/>
    <property type="molecule type" value="Genomic_DNA"/>
</dbReference>
<keyword evidence="1" id="KW-1133">Transmembrane helix</keyword>
<accession>A0ABT1NAZ1</accession>
<sequence length="197" mass="22938">MKNAISKFSIEVYKSAAIVIILVLAIILHISIFQIQEEQLVEIIAQNVSATEGMSYDKHDIIRRRQLDFDFRKIIVYSFPSANGSEIVGFANFYKGLTNKYAVQTIAHKRQFVYAYVIEGLKDKYLILTGKNYNRNIDSIEITKDDGSKYIQDISREEYFIFKVNVSSLKNCRLLDKEGKELSRDFDFIYIEEKMED</sequence>
<gene>
    <name evidence="2" type="ORF">LJD61_02570</name>
</gene>
<protein>
    <submittedName>
        <fullName evidence="2">Uncharacterized protein</fullName>
    </submittedName>
</protein>
<dbReference type="RefSeq" id="WP_255225914.1">
    <property type="nucleotide sequence ID" value="NZ_JAJEKE010000001.1"/>
</dbReference>
<dbReference type="Proteomes" id="UP001651880">
    <property type="component" value="Unassembled WGS sequence"/>
</dbReference>
<reference evidence="2 3" key="1">
    <citation type="submission" date="2021-10" db="EMBL/GenBank/DDBJ databases">
        <title>Lutispora strain m25 sp. nov., a thermophilic, non-spore-forming bacterium isolated from a lab-scale methanogenic bioreactor digesting anaerobic sludge.</title>
        <authorList>
            <person name="El Houari A."/>
            <person name="Mcdonald J."/>
        </authorList>
    </citation>
    <scope>NUCLEOTIDE SEQUENCE [LARGE SCALE GENOMIC DNA]</scope>
    <source>
        <strain evidence="3">m25</strain>
    </source>
</reference>
<evidence type="ECO:0000313" key="3">
    <source>
        <dbReference type="Proteomes" id="UP001651880"/>
    </source>
</evidence>
<evidence type="ECO:0000313" key="2">
    <source>
        <dbReference type="EMBL" id="MCQ1528433.1"/>
    </source>
</evidence>
<name>A0ABT1NAZ1_9FIRM</name>
<proteinExistence type="predicted"/>
<comment type="caution">
    <text evidence="2">The sequence shown here is derived from an EMBL/GenBank/DDBJ whole genome shotgun (WGS) entry which is preliminary data.</text>
</comment>
<keyword evidence="3" id="KW-1185">Reference proteome</keyword>
<organism evidence="2 3">
    <name type="scientific">Lutispora saccharofermentans</name>
    <dbReference type="NCBI Taxonomy" id="3024236"/>
    <lineage>
        <taxon>Bacteria</taxon>
        <taxon>Bacillati</taxon>
        <taxon>Bacillota</taxon>
        <taxon>Clostridia</taxon>
        <taxon>Lutisporales</taxon>
        <taxon>Lutisporaceae</taxon>
        <taxon>Lutispora</taxon>
    </lineage>
</organism>
<feature type="transmembrane region" description="Helical" evidence="1">
    <location>
        <begin position="12"/>
        <end position="33"/>
    </location>
</feature>
<evidence type="ECO:0000256" key="1">
    <source>
        <dbReference type="SAM" id="Phobius"/>
    </source>
</evidence>
<keyword evidence="1" id="KW-0812">Transmembrane</keyword>
<keyword evidence="1" id="KW-0472">Membrane</keyword>